<keyword evidence="4" id="KW-1185">Reference proteome</keyword>
<protein>
    <submittedName>
        <fullName evidence="3">Centrosomal protein 112</fullName>
    </submittedName>
</protein>
<name>A0A8I5YP75_PONAB</name>
<feature type="coiled-coil region" evidence="1">
    <location>
        <begin position="539"/>
        <end position="776"/>
    </location>
</feature>
<dbReference type="InterPro" id="IPR055310">
    <property type="entry name" value="CEP112"/>
</dbReference>
<dbReference type="Pfam" id="PF14846">
    <property type="entry name" value="DUF4485"/>
    <property type="match status" value="1"/>
</dbReference>
<reference evidence="3 4" key="1">
    <citation type="submission" date="2008-02" db="EMBL/GenBank/DDBJ databases">
        <title>A 6x draft sequence assembly of the Pongo pygmaeus abelii genome.</title>
        <authorList>
            <person name="Wilson R.K."/>
            <person name="Mardis E."/>
        </authorList>
    </citation>
    <scope>NUCLEOTIDE SEQUENCE [LARGE SCALE GENOMIC DNA]</scope>
</reference>
<evidence type="ECO:0000259" key="2">
    <source>
        <dbReference type="Pfam" id="PF14846"/>
    </source>
</evidence>
<sequence length="967" mass="113915">MEVGSEEEKWEKLDAEFDHFVVDMKPFVLKLPHRTERQRCALWIRKLCEPSGTGAGIMGRKNRNLYAKLLLHMLKRGVLEGPFTHRPEPGTLKILPSYMSIYFDEPNPARAKVSSPEGLPAWVLGELETSEHKLNESWKLSSGEDNTLVQSPTDVYSREQYTGKLRMRSHSLSPTHSEDGQNITPKICNICGNDYIPGDHKIKKKLELTCSEVGNTAFLMKEVYSKKSPVSLDDSDIEARLNSWNLGIENPRYLRQKPIPVSLMTPKFSLRKSSSFHDDHFLSRVREKELDMKTKMMEAKFHEEKLKLQQKHDADVQKILERKNNEIEELKTLYRSKQHETEETIRKLEKKVQTLIRDCQVIRETKEDQIAELKKICEQSTESLNNDWEKKLHNAVAEMEQEKFDLQKQHTENIQELLEDTNVRLNKMESEYMAQTQSTNHMIKELEARVQQLTGEAENSNLQRQKLIQEKAELERCYQITCSELQEVKARRNTLHKEKDHLVNDYEQNMKLLQTKYDADINLLKQEHALSASKASSMIEELEQNVCQLKQQLQESELQGKQQLRDQENKFQMEKSHLKHTYEKKAHDLQSELDKGKEDTQKKIHKFEEALKEKEEQLTRVTEVQRLQAQQADAALEEFKRQVELNSEKVYAEMKEQMEKVEADLTRSKSLREKQSKEFLWQLEDIRQRYEQQIVELKLEHEQEKTHLLQQHNAEKDSLVRDHEREIENLEKQLRAANMEHENQIQEFKKRDAQVIADMEAQVHKLREELINVNSQRKQQLVELGLLREEEKQRATREHEIVVNKLKAESEKMKIELKKTHAAETEMTLEKIIAELQTTISSLKEENSQQQLAAERRLQDVRQKFEDEKKQLIRDNDQAIKVLQDELENRSNQVRCAEKKLQHKELESQEQITYIRQEYETKLKGLMPASLRQELEDTISSLKSQVNFLQKRASILQEELTTYQGRR</sequence>
<reference evidence="3" key="3">
    <citation type="submission" date="2025-09" db="UniProtKB">
        <authorList>
            <consortium name="Ensembl"/>
        </authorList>
    </citation>
    <scope>IDENTIFICATION</scope>
</reference>
<feature type="coiled-coil region" evidence="1">
    <location>
        <begin position="803"/>
        <end position="907"/>
    </location>
</feature>
<dbReference type="AlphaFoldDB" id="A0A8I5YP75"/>
<feature type="coiled-coil region" evidence="1">
    <location>
        <begin position="932"/>
        <end position="966"/>
    </location>
</feature>
<reference evidence="3" key="2">
    <citation type="submission" date="2025-08" db="UniProtKB">
        <authorList>
            <consortium name="Ensembl"/>
        </authorList>
    </citation>
    <scope>IDENTIFICATION</scope>
</reference>
<feature type="domain" description="DUF4485" evidence="2">
    <location>
        <begin position="13"/>
        <end position="98"/>
    </location>
</feature>
<accession>A0A8I5YP75</accession>
<feature type="coiled-coil region" evidence="1">
    <location>
        <begin position="320"/>
        <end position="505"/>
    </location>
</feature>
<dbReference type="PANTHER" id="PTHR18871:SF2">
    <property type="entry name" value="CENTROSOMAL PROTEIN OF 112 KDA"/>
    <property type="match status" value="1"/>
</dbReference>
<keyword evidence="1" id="KW-0175">Coiled coil</keyword>
<dbReference type="Ensembl" id="ENSPPYT00000046719.1">
    <property type="protein sequence ID" value="ENSPPYP00000030387.1"/>
    <property type="gene ID" value="ENSPPYG00000008555.2"/>
</dbReference>
<evidence type="ECO:0000313" key="4">
    <source>
        <dbReference type="Proteomes" id="UP000001595"/>
    </source>
</evidence>
<evidence type="ECO:0000256" key="1">
    <source>
        <dbReference type="SAM" id="Coils"/>
    </source>
</evidence>
<dbReference type="Proteomes" id="UP000001595">
    <property type="component" value="Chromosome 17"/>
</dbReference>
<dbReference type="GeneTree" id="ENSGT00390000006544"/>
<dbReference type="InterPro" id="IPR027831">
    <property type="entry name" value="DUF4485"/>
</dbReference>
<gene>
    <name evidence="3" type="primary">CEP112</name>
</gene>
<proteinExistence type="predicted"/>
<organism evidence="3 4">
    <name type="scientific">Pongo abelii</name>
    <name type="common">Sumatran orangutan</name>
    <name type="synonym">Pongo pygmaeus abelii</name>
    <dbReference type="NCBI Taxonomy" id="9601"/>
    <lineage>
        <taxon>Eukaryota</taxon>
        <taxon>Metazoa</taxon>
        <taxon>Chordata</taxon>
        <taxon>Craniata</taxon>
        <taxon>Vertebrata</taxon>
        <taxon>Euteleostomi</taxon>
        <taxon>Mammalia</taxon>
        <taxon>Eutheria</taxon>
        <taxon>Euarchontoglires</taxon>
        <taxon>Primates</taxon>
        <taxon>Haplorrhini</taxon>
        <taxon>Catarrhini</taxon>
        <taxon>Hominidae</taxon>
        <taxon>Pongo</taxon>
    </lineage>
</organism>
<evidence type="ECO:0000313" key="3">
    <source>
        <dbReference type="Ensembl" id="ENSPPYP00000030387.1"/>
    </source>
</evidence>
<dbReference type="PANTHER" id="PTHR18871">
    <property type="entry name" value="CENTROSOMAL PROTEIN OF 112 KDA"/>
    <property type="match status" value="1"/>
</dbReference>